<dbReference type="InterPro" id="IPR043708">
    <property type="entry name" value="DUF5648"/>
</dbReference>
<dbReference type="PATRIC" id="fig|760154.4.peg.1024"/>
<dbReference type="STRING" id="760154.Sulba_1023"/>
<accession>I3XWJ8</accession>
<proteinExistence type="predicted"/>
<dbReference type="EMBL" id="CP003333">
    <property type="protein sequence ID" value="AFL68322.1"/>
    <property type="molecule type" value="Genomic_DNA"/>
</dbReference>
<dbReference type="Pfam" id="PF18885">
    <property type="entry name" value="DUF5648"/>
    <property type="match status" value="1"/>
</dbReference>
<organism evidence="2 3">
    <name type="scientific">Sulfurospirillum barnesii (strain ATCC 700032 / DSM 10660 / SES-3)</name>
    <dbReference type="NCBI Taxonomy" id="760154"/>
    <lineage>
        <taxon>Bacteria</taxon>
        <taxon>Pseudomonadati</taxon>
        <taxon>Campylobacterota</taxon>
        <taxon>Epsilonproteobacteria</taxon>
        <taxon>Campylobacterales</taxon>
        <taxon>Sulfurospirillaceae</taxon>
        <taxon>Sulfurospirillum</taxon>
    </lineage>
</organism>
<dbReference type="RefSeq" id="WP_014769201.1">
    <property type="nucleotide sequence ID" value="NC_018002.1"/>
</dbReference>
<protein>
    <submittedName>
        <fullName evidence="2">MAC/perforin domain-containing protein</fullName>
    </submittedName>
</protein>
<dbReference type="PROSITE" id="PS51412">
    <property type="entry name" value="MACPF_2"/>
    <property type="match status" value="1"/>
</dbReference>
<evidence type="ECO:0000313" key="3">
    <source>
        <dbReference type="Proteomes" id="UP000006176"/>
    </source>
</evidence>
<evidence type="ECO:0000259" key="1">
    <source>
        <dbReference type="PROSITE" id="PS51412"/>
    </source>
</evidence>
<feature type="domain" description="MACPF" evidence="1">
    <location>
        <begin position="1"/>
        <end position="318"/>
    </location>
</feature>
<dbReference type="AlphaFoldDB" id="I3XWJ8"/>
<dbReference type="HOGENOM" id="CLU_043117_0_0_7"/>
<dbReference type="Pfam" id="PF01823">
    <property type="entry name" value="MACPF"/>
    <property type="match status" value="1"/>
</dbReference>
<keyword evidence="3" id="KW-1185">Reference proteome</keyword>
<name>I3XWJ8_SULBS</name>
<sequence>MSLPMNTVANRDMVLPQASTLSDTGFLGYGYDVTGLYCHPSSVRAHVIDMHRFLENEVDADRYERKVGSSSDTKAVAAENAMKYCTKLTANLGVDVKYKKLFSGSLSLKFDYKNSCSSKYSFASYFSIMRKASVALIADASDLQPYLSVQFLKDIKSKPCSTLIRLYGTHLMTHIVLGGRLEVLCRSIIEDTEKEKSVEAGIKASYNKIVTADLKVAYDENLVKNNKELQVNIETIGGDPFKCMNVSFDYAKANIDLKSDFSAWRDSLNETNMTLVDMEKGSLIPIVDLIPDDPEYRSKKEELTKAVDKYLSDNEFSMVDHPKPFYRYFCYAIDDHFYTMNWNELKYGNGEYNFEHVECRIYDLKVEGSIPLYRYYNHKKRDHFYTTNWGELKNGDMGYTFEGICGYVFASNKTDKNLVPLYRCLFETNNQTNHFYTLDKSEFANRNTHIDEGIACYVYKPIE</sequence>
<dbReference type="OrthoDB" id="9772095at2"/>
<dbReference type="InterPro" id="IPR020864">
    <property type="entry name" value="MACPF"/>
</dbReference>
<dbReference type="eggNOG" id="COG5549">
    <property type="taxonomic scope" value="Bacteria"/>
</dbReference>
<evidence type="ECO:0000313" key="2">
    <source>
        <dbReference type="EMBL" id="AFL68322.1"/>
    </source>
</evidence>
<dbReference type="KEGG" id="sba:Sulba_1023"/>
<gene>
    <name evidence="2" type="ordered locus">Sulba_1023</name>
</gene>
<reference evidence="2 3" key="1">
    <citation type="submission" date="2012-06" db="EMBL/GenBank/DDBJ databases">
        <title>Complete sequence of Sulfurospirillum barnesii SES-3.</title>
        <authorList>
            <consortium name="US DOE Joint Genome Institute"/>
            <person name="Lucas S."/>
            <person name="Han J."/>
            <person name="Lapidus A."/>
            <person name="Cheng J.-F."/>
            <person name="Goodwin L."/>
            <person name="Pitluck S."/>
            <person name="Peters L."/>
            <person name="Ovchinnikova G."/>
            <person name="Lu M."/>
            <person name="Detter J.C."/>
            <person name="Han C."/>
            <person name="Tapia R."/>
            <person name="Land M."/>
            <person name="Hauser L."/>
            <person name="Kyrpides N."/>
            <person name="Ivanova N."/>
            <person name="Pagani I."/>
            <person name="Stolz J."/>
            <person name="Arkin A."/>
            <person name="Dehal P."/>
            <person name="Oremland R."/>
            <person name="Saltikov C."/>
            <person name="Basu P."/>
            <person name="Hollibaugh J."/>
            <person name="Newman D."/>
            <person name="Stolyar S."/>
            <person name="Hazen T."/>
            <person name="Woyke T."/>
        </authorList>
    </citation>
    <scope>NUCLEOTIDE SEQUENCE [LARGE SCALE GENOMIC DNA]</scope>
    <source>
        <strain evidence="3">ATCC 700032 / DSM 10660 / SES-3</strain>
    </source>
</reference>
<dbReference type="Proteomes" id="UP000006176">
    <property type="component" value="Chromosome"/>
</dbReference>